<dbReference type="Gene3D" id="3.90.76.10">
    <property type="entry name" value="Dipeptide-binding Protein, Domain 1"/>
    <property type="match status" value="1"/>
</dbReference>
<dbReference type="EMBL" id="PDEA01000001">
    <property type="protein sequence ID" value="PEH88232.1"/>
    <property type="molecule type" value="Genomic_DNA"/>
</dbReference>
<evidence type="ECO:0000313" key="5">
    <source>
        <dbReference type="EMBL" id="PEH88232.1"/>
    </source>
</evidence>
<dbReference type="InterPro" id="IPR039424">
    <property type="entry name" value="SBP_5"/>
</dbReference>
<name>A0A2A7USI7_COMTR</name>
<evidence type="ECO:0000313" key="6">
    <source>
        <dbReference type="Proteomes" id="UP000220246"/>
    </source>
</evidence>
<comment type="similarity">
    <text evidence="1">Belongs to the bacterial solute-binding protein 5 family.</text>
</comment>
<dbReference type="PANTHER" id="PTHR30290:SF38">
    <property type="entry name" value="D,D-DIPEPTIDE-BINDING PERIPLASMIC PROTEIN DDPA-RELATED"/>
    <property type="match status" value="1"/>
</dbReference>
<dbReference type="PROSITE" id="PS51257">
    <property type="entry name" value="PROKAR_LIPOPROTEIN"/>
    <property type="match status" value="1"/>
</dbReference>
<evidence type="ECO:0000256" key="1">
    <source>
        <dbReference type="ARBA" id="ARBA00005695"/>
    </source>
</evidence>
<dbReference type="Gene3D" id="3.40.190.10">
    <property type="entry name" value="Periplasmic binding protein-like II"/>
    <property type="match status" value="1"/>
</dbReference>
<dbReference type="OrthoDB" id="9801799at2"/>
<dbReference type="PANTHER" id="PTHR30290">
    <property type="entry name" value="PERIPLASMIC BINDING COMPONENT OF ABC TRANSPORTER"/>
    <property type="match status" value="1"/>
</dbReference>
<dbReference type="SUPFAM" id="SSF53850">
    <property type="entry name" value="Periplasmic binding protein-like II"/>
    <property type="match status" value="1"/>
</dbReference>
<dbReference type="GO" id="GO:1904680">
    <property type="term" value="F:peptide transmembrane transporter activity"/>
    <property type="evidence" value="ECO:0007669"/>
    <property type="project" value="TreeGrafter"/>
</dbReference>
<evidence type="ECO:0000256" key="2">
    <source>
        <dbReference type="ARBA" id="ARBA00022729"/>
    </source>
</evidence>
<keyword evidence="6" id="KW-1185">Reference proteome</keyword>
<feature type="domain" description="Solute-binding protein family 5" evidence="4">
    <location>
        <begin position="75"/>
        <end position="433"/>
    </location>
</feature>
<dbReference type="PIRSF" id="PIRSF002741">
    <property type="entry name" value="MppA"/>
    <property type="match status" value="1"/>
</dbReference>
<dbReference type="AlphaFoldDB" id="A0A2A7USI7"/>
<proteinExistence type="inferred from homology"/>
<dbReference type="GO" id="GO:0030288">
    <property type="term" value="C:outer membrane-bounded periplasmic space"/>
    <property type="evidence" value="ECO:0007669"/>
    <property type="project" value="UniProtKB-ARBA"/>
</dbReference>
<dbReference type="Proteomes" id="UP000220246">
    <property type="component" value="Unassembled WGS sequence"/>
</dbReference>
<dbReference type="InterPro" id="IPR030678">
    <property type="entry name" value="Peptide/Ni-bd"/>
</dbReference>
<gene>
    <name evidence="5" type="ORF">CRM82_06115</name>
</gene>
<feature type="signal peptide" evidence="3">
    <location>
        <begin position="1"/>
        <end position="28"/>
    </location>
</feature>
<evidence type="ECO:0000256" key="3">
    <source>
        <dbReference type="SAM" id="SignalP"/>
    </source>
</evidence>
<dbReference type="STRING" id="1219032.GCA_001515545_03344"/>
<accession>A0A2A7USI7</accession>
<reference evidence="6" key="1">
    <citation type="submission" date="2017-09" db="EMBL/GenBank/DDBJ databases">
        <title>FDA dAtabase for Regulatory Grade micrObial Sequences (FDA-ARGOS): Supporting development and validation of Infectious Disease Dx tests.</title>
        <authorList>
            <person name="Minogue T."/>
            <person name="Wolcott M."/>
            <person name="Wasieloski L."/>
            <person name="Aguilar W."/>
            <person name="Moore D."/>
            <person name="Tallon L."/>
            <person name="Sadzewicz L."/>
            <person name="Ott S."/>
            <person name="Zhao X."/>
            <person name="Nagaraj S."/>
            <person name="Vavikolanu K."/>
            <person name="Aluvathingal J."/>
            <person name="Nadendla S."/>
            <person name="Sichtig H."/>
        </authorList>
    </citation>
    <scope>NUCLEOTIDE SEQUENCE [LARGE SCALE GENOMIC DNA]</scope>
    <source>
        <strain evidence="6">FDAARGOS_394</strain>
    </source>
</reference>
<organism evidence="5 6">
    <name type="scientific">Comamonas terrigena</name>
    <dbReference type="NCBI Taxonomy" id="32013"/>
    <lineage>
        <taxon>Bacteria</taxon>
        <taxon>Pseudomonadati</taxon>
        <taxon>Pseudomonadota</taxon>
        <taxon>Betaproteobacteria</taxon>
        <taxon>Burkholderiales</taxon>
        <taxon>Comamonadaceae</taxon>
        <taxon>Comamonas</taxon>
    </lineage>
</organism>
<protein>
    <submittedName>
        <fullName evidence="5">ABC transporter substrate-binding protein</fullName>
    </submittedName>
</protein>
<dbReference type="Pfam" id="PF00496">
    <property type="entry name" value="SBP_bac_5"/>
    <property type="match status" value="1"/>
</dbReference>
<dbReference type="GO" id="GO:0043190">
    <property type="term" value="C:ATP-binding cassette (ABC) transporter complex"/>
    <property type="evidence" value="ECO:0007669"/>
    <property type="project" value="InterPro"/>
</dbReference>
<keyword evidence="2 3" id="KW-0732">Signal</keyword>
<dbReference type="InterPro" id="IPR000914">
    <property type="entry name" value="SBP_5_dom"/>
</dbReference>
<dbReference type="Gene3D" id="3.10.105.10">
    <property type="entry name" value="Dipeptide-binding Protein, Domain 3"/>
    <property type="match status" value="1"/>
</dbReference>
<dbReference type="CDD" id="cd08502">
    <property type="entry name" value="PBP2_NikA_DppA_OppA_like_16"/>
    <property type="match status" value="1"/>
</dbReference>
<evidence type="ECO:0000259" key="4">
    <source>
        <dbReference type="Pfam" id="PF00496"/>
    </source>
</evidence>
<feature type="chain" id="PRO_5012156641" evidence="3">
    <location>
        <begin position="29"/>
        <end position="529"/>
    </location>
</feature>
<dbReference type="GO" id="GO:0015833">
    <property type="term" value="P:peptide transport"/>
    <property type="evidence" value="ECO:0007669"/>
    <property type="project" value="TreeGrafter"/>
</dbReference>
<sequence length="529" mass="57553">MSKAMSSFAHAALAASLLACGLVGSVHAQAKTTVNAVMHAPLRVLDPIITTAHITRNHGYMVYDTLLATDKDNQIRPQMLQEWKASADGRTYTFKLRAGLKWHDGGAVTAEDCVASIKRWATQDKMGQLMTSEMADMKVVDASTFTITMKEASDLAVRALAKPSGVAPFMMPKRIAETPPTQAITTAIGSGPFKFVAAEFKPGVQVVYEKNTDYVARSEPASGLAGGKKVLVDRVKWIATPDAMTSVNALVNGEIDYLEQLPFDLEPIVRANKDIAIKVLDPQGYQTVMRMNHLHAPFNNKKIREAAMYAVGQEPVLQAMIGNKQYFKPCAALFGCDSAYASQEGADVTIKANPKKAQELLKEAGYDGTPVVILQPTDTPSVNTQPVVIGQALRAAGFKVEMQAMDWQTVVTRRANQALPKEGGWNIFATNNVMAEASDPLRAFGVAANGKGAWFGWPDVPEIERLRIEFSRTAEEAKRKQLAGQIQKLVIAEGVLLPMGQYYVPAAYRNSISGALEAPVPVFWNVQKK</sequence>
<comment type="caution">
    <text evidence="5">The sequence shown here is derived from an EMBL/GenBank/DDBJ whole genome shotgun (WGS) entry which is preliminary data.</text>
</comment>